<reference evidence="3" key="1">
    <citation type="journal article" date="2012" name="Science">
        <title>The Paleozoic origin of enzymatic lignin decomposition reconstructed from 31 fungal genomes.</title>
        <authorList>
            <person name="Floudas D."/>
            <person name="Binder M."/>
            <person name="Riley R."/>
            <person name="Barry K."/>
            <person name="Blanchette R.A."/>
            <person name="Henrissat B."/>
            <person name="Martinez A.T."/>
            <person name="Otillar R."/>
            <person name="Spatafora J.W."/>
            <person name="Yadav J.S."/>
            <person name="Aerts A."/>
            <person name="Benoit I."/>
            <person name="Boyd A."/>
            <person name="Carlson A."/>
            <person name="Copeland A."/>
            <person name="Coutinho P.M."/>
            <person name="de Vries R.P."/>
            <person name="Ferreira P."/>
            <person name="Findley K."/>
            <person name="Foster B."/>
            <person name="Gaskell J."/>
            <person name="Glotzer D."/>
            <person name="Gorecki P."/>
            <person name="Heitman J."/>
            <person name="Hesse C."/>
            <person name="Hori C."/>
            <person name="Igarashi K."/>
            <person name="Jurgens J.A."/>
            <person name="Kallen N."/>
            <person name="Kersten P."/>
            <person name="Kohler A."/>
            <person name="Kuees U."/>
            <person name="Kumar T.K.A."/>
            <person name="Kuo A."/>
            <person name="LaButti K."/>
            <person name="Larrondo L.F."/>
            <person name="Lindquist E."/>
            <person name="Ling A."/>
            <person name="Lombard V."/>
            <person name="Lucas S."/>
            <person name="Lundell T."/>
            <person name="Martin R."/>
            <person name="McLaughlin D.J."/>
            <person name="Morgenstern I."/>
            <person name="Morin E."/>
            <person name="Murat C."/>
            <person name="Nagy L.G."/>
            <person name="Nolan M."/>
            <person name="Ohm R.A."/>
            <person name="Patyshakuliyeva A."/>
            <person name="Rokas A."/>
            <person name="Ruiz-Duenas F.J."/>
            <person name="Sabat G."/>
            <person name="Salamov A."/>
            <person name="Samejima M."/>
            <person name="Schmutz J."/>
            <person name="Slot J.C."/>
            <person name="St John F."/>
            <person name="Stenlid J."/>
            <person name="Sun H."/>
            <person name="Sun S."/>
            <person name="Syed K."/>
            <person name="Tsang A."/>
            <person name="Wiebenga A."/>
            <person name="Young D."/>
            <person name="Pisabarro A."/>
            <person name="Eastwood D.C."/>
            <person name="Martin F."/>
            <person name="Cullen D."/>
            <person name="Grigoriev I.V."/>
            <person name="Hibbett D.S."/>
        </authorList>
    </citation>
    <scope>NUCLEOTIDE SEQUENCE [LARGE SCALE GENOMIC DNA]</scope>
    <source>
        <strain evidence="3">HHB-11173 SS5</strain>
    </source>
</reference>
<evidence type="ECO:0000313" key="2">
    <source>
        <dbReference type="EMBL" id="EIN03405.1"/>
    </source>
</evidence>
<feature type="region of interest" description="Disordered" evidence="1">
    <location>
        <begin position="1"/>
        <end position="28"/>
    </location>
</feature>
<dbReference type="Proteomes" id="UP000054196">
    <property type="component" value="Unassembled WGS sequence"/>
</dbReference>
<feature type="region of interest" description="Disordered" evidence="1">
    <location>
        <begin position="58"/>
        <end position="111"/>
    </location>
</feature>
<sequence>MQPLTEISLSDHDDHPLTRHGPPASNTSEVVNALYTSGNEGAPASSTVITPPRLRRYLSIPSSPPATTATNIALTSQSESGTPASSTTITSSATTDASTGSTSAVSRAEEDSVALHFPPPGLARAYPPQGCYVVAPIGTRLHPYVLPPRPGNLWRTILEGALGSPRTFKRVDLVFRDVAETRPERSSGAGSSLLGQDDSGLDVHYSTSLIRVDALDEEPGLSPTLGPPPPLRFALSINDHDQRHRTDYPPYAMHPTPANPFVWNLMAPVGQEIRMGLRLSASHGEVAMYGEVFKIYRLHWDCTSFYVNGMVRAYGHDYRANNIIIRMPSHAASITFRQWRFHNLSKLTAAEGP</sequence>
<dbReference type="KEGG" id="psq:PUNSTDRAFT_139582"/>
<dbReference type="GeneID" id="18880361"/>
<dbReference type="AlphaFoldDB" id="R7RZ53"/>
<dbReference type="HOGENOM" id="CLU_785598_0_0_1"/>
<feature type="compositionally biased region" description="Low complexity" evidence="1">
    <location>
        <begin position="80"/>
        <end position="104"/>
    </location>
</feature>
<accession>R7RZ53</accession>
<evidence type="ECO:0000313" key="3">
    <source>
        <dbReference type="Proteomes" id="UP000054196"/>
    </source>
</evidence>
<organism evidence="2 3">
    <name type="scientific">Punctularia strigosozonata (strain HHB-11173)</name>
    <name type="common">White-rot fungus</name>
    <dbReference type="NCBI Taxonomy" id="741275"/>
    <lineage>
        <taxon>Eukaryota</taxon>
        <taxon>Fungi</taxon>
        <taxon>Dikarya</taxon>
        <taxon>Basidiomycota</taxon>
        <taxon>Agaricomycotina</taxon>
        <taxon>Agaricomycetes</taxon>
        <taxon>Corticiales</taxon>
        <taxon>Punctulariaceae</taxon>
        <taxon>Punctularia</taxon>
    </lineage>
</organism>
<dbReference type="RefSeq" id="XP_007389368.1">
    <property type="nucleotide sequence ID" value="XM_007389306.1"/>
</dbReference>
<evidence type="ECO:0000256" key="1">
    <source>
        <dbReference type="SAM" id="MobiDB-lite"/>
    </source>
</evidence>
<keyword evidence="3" id="KW-1185">Reference proteome</keyword>
<feature type="compositionally biased region" description="Polar residues" evidence="1">
    <location>
        <begin position="65"/>
        <end position="79"/>
    </location>
</feature>
<proteinExistence type="predicted"/>
<gene>
    <name evidence="2" type="ORF">PUNSTDRAFT_139582</name>
</gene>
<protein>
    <submittedName>
        <fullName evidence="2">Uncharacterized protein</fullName>
    </submittedName>
</protein>
<name>R7RZ53_PUNST</name>
<dbReference type="EMBL" id="JH687577">
    <property type="protein sequence ID" value="EIN03405.1"/>
    <property type="molecule type" value="Genomic_DNA"/>
</dbReference>